<evidence type="ECO:0000256" key="1">
    <source>
        <dbReference type="SAM" id="MobiDB-lite"/>
    </source>
</evidence>
<accession>A0AAV0I3I4</accession>
<name>A0AAV0I3I4_9ROSI</name>
<evidence type="ECO:0000313" key="2">
    <source>
        <dbReference type="EMBL" id="CAI0391253.1"/>
    </source>
</evidence>
<protein>
    <submittedName>
        <fullName evidence="2">Uncharacterized protein</fullName>
    </submittedName>
</protein>
<organism evidence="2 3">
    <name type="scientific">Linum tenue</name>
    <dbReference type="NCBI Taxonomy" id="586396"/>
    <lineage>
        <taxon>Eukaryota</taxon>
        <taxon>Viridiplantae</taxon>
        <taxon>Streptophyta</taxon>
        <taxon>Embryophyta</taxon>
        <taxon>Tracheophyta</taxon>
        <taxon>Spermatophyta</taxon>
        <taxon>Magnoliopsida</taxon>
        <taxon>eudicotyledons</taxon>
        <taxon>Gunneridae</taxon>
        <taxon>Pentapetalae</taxon>
        <taxon>rosids</taxon>
        <taxon>fabids</taxon>
        <taxon>Malpighiales</taxon>
        <taxon>Linaceae</taxon>
        <taxon>Linum</taxon>
    </lineage>
</organism>
<comment type="caution">
    <text evidence="2">The sequence shown here is derived from an EMBL/GenBank/DDBJ whole genome shotgun (WGS) entry which is preliminary data.</text>
</comment>
<proteinExistence type="predicted"/>
<dbReference type="Proteomes" id="UP001154282">
    <property type="component" value="Unassembled WGS sequence"/>
</dbReference>
<sequence length="38" mass="4490">MDKGDPLLQLERRRGHHHTKGCRHPNPSPHRRQTGVRQ</sequence>
<dbReference type="EMBL" id="CAMGYJ010000003">
    <property type="protein sequence ID" value="CAI0391253.1"/>
    <property type="molecule type" value="Genomic_DNA"/>
</dbReference>
<feature type="region of interest" description="Disordered" evidence="1">
    <location>
        <begin position="1"/>
        <end position="38"/>
    </location>
</feature>
<evidence type="ECO:0000313" key="3">
    <source>
        <dbReference type="Proteomes" id="UP001154282"/>
    </source>
</evidence>
<reference evidence="2" key="1">
    <citation type="submission" date="2022-08" db="EMBL/GenBank/DDBJ databases">
        <authorList>
            <person name="Gutierrez-Valencia J."/>
        </authorList>
    </citation>
    <scope>NUCLEOTIDE SEQUENCE</scope>
</reference>
<keyword evidence="3" id="KW-1185">Reference proteome</keyword>
<feature type="compositionally biased region" description="Basic residues" evidence="1">
    <location>
        <begin position="13"/>
        <end position="38"/>
    </location>
</feature>
<dbReference type="AlphaFoldDB" id="A0AAV0I3I4"/>
<gene>
    <name evidence="2" type="ORF">LITE_LOCUS7082</name>
</gene>